<name>A0A0R1UZ42_9LACO</name>
<protein>
    <submittedName>
        <fullName evidence="2">Uncharacterized protein</fullName>
    </submittedName>
</protein>
<dbReference type="Proteomes" id="UP000051580">
    <property type="component" value="Unassembled WGS sequence"/>
</dbReference>
<feature type="transmembrane region" description="Helical" evidence="1">
    <location>
        <begin position="93"/>
        <end position="110"/>
    </location>
</feature>
<keyword evidence="1" id="KW-1133">Transmembrane helix</keyword>
<dbReference type="STRING" id="1423753.FD28_GL001915"/>
<feature type="transmembrane region" description="Helical" evidence="1">
    <location>
        <begin position="44"/>
        <end position="63"/>
    </location>
</feature>
<organism evidence="2 3">
    <name type="scientific">Levilactobacillus hammesii DSM 16381</name>
    <dbReference type="NCBI Taxonomy" id="1423753"/>
    <lineage>
        <taxon>Bacteria</taxon>
        <taxon>Bacillati</taxon>
        <taxon>Bacillota</taxon>
        <taxon>Bacilli</taxon>
        <taxon>Lactobacillales</taxon>
        <taxon>Lactobacillaceae</taxon>
        <taxon>Levilactobacillus</taxon>
    </lineage>
</organism>
<evidence type="ECO:0000313" key="2">
    <source>
        <dbReference type="EMBL" id="KRL98551.1"/>
    </source>
</evidence>
<feature type="transmembrane region" description="Helical" evidence="1">
    <location>
        <begin position="143"/>
        <end position="161"/>
    </location>
</feature>
<comment type="caution">
    <text evidence="2">The sequence shown here is derived from an EMBL/GenBank/DDBJ whole genome shotgun (WGS) entry which is preliminary data.</text>
</comment>
<dbReference type="RefSeq" id="WP_057731280.1">
    <property type="nucleotide sequence ID" value="NZ_AZFS01000003.1"/>
</dbReference>
<gene>
    <name evidence="2" type="ORF">FD28_GL001915</name>
</gene>
<sequence length="235" mass="26448">MTTIMAFFKNRTVQQLFIFAVFQNILWWVAGSTAATGTPLATDVKIYLGGYGLLLAAGYFLILKRRFQSRIGPILVVAAATLGFLAAPHDHLIQLFALLLCIFLVLACIPQLGLQSAYGLVVFSFLAGCGVPVILFILRNHYLATQFLLPMIPLAASYLVFFEPYYLPNDRDWRWTLVTPAVMLLTLLVLNFSWRSLIAAAIVLAYWWLQPRINDRYRLVTTSVIQLVLGLLIFD</sequence>
<feature type="transmembrane region" description="Helical" evidence="1">
    <location>
        <begin position="215"/>
        <end position="234"/>
    </location>
</feature>
<feature type="transmembrane region" description="Helical" evidence="1">
    <location>
        <begin position="117"/>
        <end position="137"/>
    </location>
</feature>
<dbReference type="OrthoDB" id="2143776at2"/>
<evidence type="ECO:0000313" key="3">
    <source>
        <dbReference type="Proteomes" id="UP000051580"/>
    </source>
</evidence>
<feature type="transmembrane region" description="Helical" evidence="1">
    <location>
        <begin position="182"/>
        <end position="209"/>
    </location>
</feature>
<keyword evidence="1" id="KW-0812">Transmembrane</keyword>
<evidence type="ECO:0000256" key="1">
    <source>
        <dbReference type="SAM" id="Phobius"/>
    </source>
</evidence>
<dbReference type="AlphaFoldDB" id="A0A0R1UZ42"/>
<keyword evidence="3" id="KW-1185">Reference proteome</keyword>
<dbReference type="EMBL" id="AZFS01000003">
    <property type="protein sequence ID" value="KRL98551.1"/>
    <property type="molecule type" value="Genomic_DNA"/>
</dbReference>
<reference evidence="2 3" key="1">
    <citation type="journal article" date="2015" name="Genome Announc.">
        <title>Expanding the biotechnology potential of lactobacilli through comparative genomics of 213 strains and associated genera.</title>
        <authorList>
            <person name="Sun Z."/>
            <person name="Harris H.M."/>
            <person name="McCann A."/>
            <person name="Guo C."/>
            <person name="Argimon S."/>
            <person name="Zhang W."/>
            <person name="Yang X."/>
            <person name="Jeffery I.B."/>
            <person name="Cooney J.C."/>
            <person name="Kagawa T.F."/>
            <person name="Liu W."/>
            <person name="Song Y."/>
            <person name="Salvetti E."/>
            <person name="Wrobel A."/>
            <person name="Rasinkangas P."/>
            <person name="Parkhill J."/>
            <person name="Rea M.C."/>
            <person name="O'Sullivan O."/>
            <person name="Ritari J."/>
            <person name="Douillard F.P."/>
            <person name="Paul Ross R."/>
            <person name="Yang R."/>
            <person name="Briner A.E."/>
            <person name="Felis G.E."/>
            <person name="de Vos W.M."/>
            <person name="Barrangou R."/>
            <person name="Klaenhammer T.R."/>
            <person name="Caufield P.W."/>
            <person name="Cui Y."/>
            <person name="Zhang H."/>
            <person name="O'Toole P.W."/>
        </authorList>
    </citation>
    <scope>NUCLEOTIDE SEQUENCE [LARGE SCALE GENOMIC DNA]</scope>
    <source>
        <strain evidence="2 3">DSM 16381</strain>
    </source>
</reference>
<keyword evidence="1" id="KW-0472">Membrane</keyword>
<accession>A0A0R1UZ42</accession>
<dbReference type="PATRIC" id="fig|1423753.3.peg.2010"/>
<feature type="transmembrane region" description="Helical" evidence="1">
    <location>
        <begin position="70"/>
        <end position="87"/>
    </location>
</feature>
<proteinExistence type="predicted"/>